<keyword evidence="2" id="KW-1185">Reference proteome</keyword>
<evidence type="ECO:0000313" key="1">
    <source>
        <dbReference type="EMBL" id="KFM57517.1"/>
    </source>
</evidence>
<reference evidence="1 2" key="1">
    <citation type="submission" date="2013-11" db="EMBL/GenBank/DDBJ databases">
        <title>Genome sequencing of Stegodyphus mimosarum.</title>
        <authorList>
            <person name="Bechsgaard J."/>
        </authorList>
    </citation>
    <scope>NUCLEOTIDE SEQUENCE [LARGE SCALE GENOMIC DNA]</scope>
</reference>
<keyword evidence="1" id="KW-0548">Nucleotidyltransferase</keyword>
<feature type="non-terminal residue" evidence="1">
    <location>
        <position position="77"/>
    </location>
</feature>
<evidence type="ECO:0000313" key="2">
    <source>
        <dbReference type="Proteomes" id="UP000054359"/>
    </source>
</evidence>
<dbReference type="Proteomes" id="UP000054359">
    <property type="component" value="Unassembled WGS sequence"/>
</dbReference>
<sequence length="77" mass="8895">MTVSTIERFPIKTLLYFTKIINIILQWQQFPVSWKPAKVTSILKPHKSVSLPEPYRPISLLSSLSKIMEAVLLTRIN</sequence>
<dbReference type="EMBL" id="KK112389">
    <property type="protein sequence ID" value="KFM57517.1"/>
    <property type="molecule type" value="Genomic_DNA"/>
</dbReference>
<dbReference type="GO" id="GO:0003964">
    <property type="term" value="F:RNA-directed DNA polymerase activity"/>
    <property type="evidence" value="ECO:0007669"/>
    <property type="project" value="UniProtKB-KW"/>
</dbReference>
<organism evidence="1 2">
    <name type="scientific">Stegodyphus mimosarum</name>
    <name type="common">African social velvet spider</name>
    <dbReference type="NCBI Taxonomy" id="407821"/>
    <lineage>
        <taxon>Eukaryota</taxon>
        <taxon>Metazoa</taxon>
        <taxon>Ecdysozoa</taxon>
        <taxon>Arthropoda</taxon>
        <taxon>Chelicerata</taxon>
        <taxon>Arachnida</taxon>
        <taxon>Araneae</taxon>
        <taxon>Araneomorphae</taxon>
        <taxon>Entelegynae</taxon>
        <taxon>Eresoidea</taxon>
        <taxon>Eresidae</taxon>
        <taxon>Stegodyphus</taxon>
    </lineage>
</organism>
<dbReference type="PANTHER" id="PTHR19446">
    <property type="entry name" value="REVERSE TRANSCRIPTASES"/>
    <property type="match status" value="1"/>
</dbReference>
<gene>
    <name evidence="1" type="ORF">X975_15498</name>
</gene>
<protein>
    <submittedName>
        <fullName evidence="1">Putative RNA-directed DNA polymerase from transposon X-element</fullName>
    </submittedName>
</protein>
<accession>A0A087SXC8</accession>
<keyword evidence="1" id="KW-0808">Transferase</keyword>
<keyword evidence="1" id="KW-0695">RNA-directed DNA polymerase</keyword>
<name>A0A087SXC8_STEMI</name>
<dbReference type="OrthoDB" id="6437545at2759"/>
<dbReference type="AlphaFoldDB" id="A0A087SXC8"/>
<proteinExistence type="predicted"/>